<dbReference type="PANTHER" id="PTHR33392">
    <property type="entry name" value="POLYISOPRENYL-TEICHOIC ACID--PEPTIDOGLYCAN TEICHOIC ACID TRANSFERASE TAGU"/>
    <property type="match status" value="1"/>
</dbReference>
<organism evidence="5 6">
    <name type="scientific">Candidatus Komeilibacteria bacterium CG11_big_fil_rev_8_21_14_0_20_36_20</name>
    <dbReference type="NCBI Taxonomy" id="1974477"/>
    <lineage>
        <taxon>Bacteria</taxon>
        <taxon>Candidatus Komeiliibacteriota</taxon>
    </lineage>
</organism>
<evidence type="ECO:0000256" key="1">
    <source>
        <dbReference type="ARBA" id="ARBA00006068"/>
    </source>
</evidence>
<evidence type="ECO:0000259" key="4">
    <source>
        <dbReference type="Pfam" id="PF13399"/>
    </source>
</evidence>
<keyword evidence="2" id="KW-1133">Transmembrane helix</keyword>
<comment type="caution">
    <text evidence="5">The sequence shown here is derived from an EMBL/GenBank/DDBJ whole genome shotgun (WGS) entry which is preliminary data.</text>
</comment>
<dbReference type="Gene3D" id="3.30.70.2390">
    <property type="match status" value="1"/>
</dbReference>
<dbReference type="AlphaFoldDB" id="A0A2H0NDU4"/>
<dbReference type="EMBL" id="PCWQ01000007">
    <property type="protein sequence ID" value="PIR07070.1"/>
    <property type="molecule type" value="Genomic_DNA"/>
</dbReference>
<dbReference type="NCBIfam" id="TIGR00350">
    <property type="entry name" value="lytR_cpsA_psr"/>
    <property type="match status" value="1"/>
</dbReference>
<evidence type="ECO:0000313" key="6">
    <source>
        <dbReference type="Proteomes" id="UP000230564"/>
    </source>
</evidence>
<dbReference type="InterPro" id="IPR050922">
    <property type="entry name" value="LytR/CpsA/Psr_CW_biosynth"/>
</dbReference>
<dbReference type="Proteomes" id="UP000230564">
    <property type="component" value="Unassembled WGS sequence"/>
</dbReference>
<evidence type="ECO:0000313" key="5">
    <source>
        <dbReference type="EMBL" id="PIR07070.1"/>
    </source>
</evidence>
<gene>
    <name evidence="5" type="ORF">COV55_01420</name>
</gene>
<reference evidence="5 6" key="1">
    <citation type="submission" date="2017-09" db="EMBL/GenBank/DDBJ databases">
        <title>Depth-based differentiation of microbial function through sediment-hosted aquifers and enrichment of novel symbionts in the deep terrestrial subsurface.</title>
        <authorList>
            <person name="Probst A.J."/>
            <person name="Ladd B."/>
            <person name="Jarett J.K."/>
            <person name="Geller-Mcgrath D.E."/>
            <person name="Sieber C.M."/>
            <person name="Emerson J.B."/>
            <person name="Anantharaman K."/>
            <person name="Thomas B.C."/>
            <person name="Malmstrom R."/>
            <person name="Stieglmeier M."/>
            <person name="Klingl A."/>
            <person name="Woyke T."/>
            <person name="Ryan C.M."/>
            <person name="Banfield J.F."/>
        </authorList>
    </citation>
    <scope>NUCLEOTIDE SEQUENCE [LARGE SCALE GENOMIC DNA]</scope>
    <source>
        <strain evidence="5">CG11_big_fil_rev_8_21_14_0_20_36_20</strain>
    </source>
</reference>
<sequence length="523" mass="58611">MSLDFKKRKINLLEDKLEESSSYQLPRSYHFLKQKPSGKNPAKPTGLSRRKKFSCFFILLIVILSIVGSIVSANNENFLAGVKNSYLIRQITHIVSSSEKYLKGEKEDRINFVLLGMGGPGHNGPYLTDTIIIVSFKPSTKEAGLISLPRDMIVPLHNNDYRKINSIYTIGQQSPDTTGGELLKEVVSKTLNMPIHYFAAVDFNGFVEIIDAIGGVEVTVDRSFTDNLFPTADYKYQEVSFQAGEQEMDGLTALRFARSRHGNNGEGSDFARIKRQQKIILAAKDKITSFNTLINPRKIISLFSLINKYTATDLEPWEAVKLIHLAKSLDTQNIAAYSIDDRPGGYLKAGIALDGAYILQPVTGNFEQIQLLTHNILDFNEVESENAKIVMQNGTDIPGLALQAVNHLTQMNYNVLRYGNAPSQEKLTTVIYNYNDDKPRTKESLEGIFQVKAEKNIPWEYSNTTITQNWNITDENGQLEQLDFLIILGADQKIDEGIEIVTTIDPELLNTTTPSSTDEIIEE</sequence>
<dbReference type="InterPro" id="IPR004474">
    <property type="entry name" value="LytR_CpsA_psr"/>
</dbReference>
<feature type="domain" description="LytR/CpsA/Psr regulator C-terminal" evidence="4">
    <location>
        <begin position="388"/>
        <end position="453"/>
    </location>
</feature>
<dbReference type="Pfam" id="PF03816">
    <property type="entry name" value="LytR_cpsA_psr"/>
    <property type="match status" value="1"/>
</dbReference>
<name>A0A2H0NDU4_9BACT</name>
<keyword evidence="2" id="KW-0472">Membrane</keyword>
<accession>A0A2H0NDU4</accession>
<protein>
    <recommendedName>
        <fullName evidence="7">Cell envelope-related transcriptional attenuator domain-containing protein</fullName>
    </recommendedName>
</protein>
<proteinExistence type="inferred from homology"/>
<dbReference type="InterPro" id="IPR027381">
    <property type="entry name" value="LytR/CpsA/Psr_C"/>
</dbReference>
<keyword evidence="2" id="KW-0812">Transmembrane</keyword>
<evidence type="ECO:0008006" key="7">
    <source>
        <dbReference type="Google" id="ProtNLM"/>
    </source>
</evidence>
<dbReference type="Gene3D" id="3.40.630.190">
    <property type="entry name" value="LCP protein"/>
    <property type="match status" value="1"/>
</dbReference>
<comment type="similarity">
    <text evidence="1">Belongs to the LytR/CpsA/Psr (LCP) family.</text>
</comment>
<evidence type="ECO:0000256" key="2">
    <source>
        <dbReference type="SAM" id="Phobius"/>
    </source>
</evidence>
<evidence type="ECO:0000259" key="3">
    <source>
        <dbReference type="Pfam" id="PF03816"/>
    </source>
</evidence>
<dbReference type="Pfam" id="PF13399">
    <property type="entry name" value="LytR_C"/>
    <property type="match status" value="1"/>
</dbReference>
<dbReference type="PANTHER" id="PTHR33392:SF6">
    <property type="entry name" value="POLYISOPRENYL-TEICHOIC ACID--PEPTIDOGLYCAN TEICHOIC ACID TRANSFERASE TAGU"/>
    <property type="match status" value="1"/>
</dbReference>
<feature type="domain" description="Cell envelope-related transcriptional attenuator" evidence="3">
    <location>
        <begin position="128"/>
        <end position="287"/>
    </location>
</feature>
<feature type="transmembrane region" description="Helical" evidence="2">
    <location>
        <begin position="53"/>
        <end position="73"/>
    </location>
</feature>